<sequence>MSRSSEFVRRIEEALAAAGDSGGDQPLTELLEKEGFVYPARSAANLRLLQGTLPDRMVAELAAASLAAPLPDMALNGLERVGGVADRQELIDVCSRKERRAQLLVLCGSSPFLVNILCRDPAFFHQLFVTRAIDIRRSEQEMLATLRSQAKGVDHADLFPVLRRFKFQEVLRIAARDLNGLASLEEVTAELSALAAATLQVACDAARRKLVKDHGHPLMVTADGSREAEFTVMGMGKFGGRELNFSSDIDLIYFYSSDKGETEGIDDGRGGKRGKISLHSFFVKMGEMVTKAISQVTADGFVFRVDMGLRPEGKSGDLACSLHSAATYYEYWGQSWERAAMLKARPVAGSIELGNQVLRAIEPFVHRKYLDYNLIEDMMVMKKKIDASIARQQESECNIKLGRGGIREIEFFIQALQLVYAGKNPHLRERNSLKALASLRDARLIGEDDAGALTEAYRFLRTVEHRIQVVQERQTHSLPKKDDEMLALARRCGFLRKNGLEKFRETLEHHRSRVSAVYGGLFLSRDERLREEVRPETYSFFDRAADPDLVKDMLAERGFRNVDTAYENLLLLRDGPPRAHLTERGRRLLEKISPLLLQEIFGSPDPDLTLNNLERFLGAVGSRSSVYALLAENRETIKLLISLFGTSEFLSKIFIGHPELLDSLVSRAGATYMKSRSVMEAELQGMLDAADDYEERLDILRRYRHEEFLRIGMNDIYGKLGQSELTFQLTGLAEVCLAAACRMAKKELARFGRPMYRDADGDLRQAHFAVVAMGKMGGNELNYHSDLDIIYIYDQQGTTEGGARQVSNHEYFAKLGQKIISILTTQTREGYVYKLDTRLRPSGNAGPLVTSIGSFREYHRTEAQIWERQALTKARVVFADERLRKEIEEVVQSTVYGSGAGEEERKEIHRLRTRMEVELAREKAGSFNIKTGRGGIVDIEFLVQYLQLREGHAHPEIRSTNTLLALKAMHLFGILAEDDIVTLQAGYKFLRRLENRLRLIHDYSINDLGGDQNYLDALARRLGYDPKLRHPGNALMKEYEEVTEAVRQVYERILGDIRGWA</sequence>
<comment type="caution">
    <text evidence="9">The sequence shown here is derived from an EMBL/GenBank/DDBJ whole genome shotgun (WGS) entry which is preliminary data.</text>
</comment>
<feature type="domain" description="PII-uridylyltransferase/Glutamine-synthetase adenylyltransferase" evidence="8">
    <location>
        <begin position="911"/>
        <end position="1053"/>
    </location>
</feature>
<dbReference type="FunFam" id="1.20.120.330:FF:000005">
    <property type="entry name" value="Bifunctional glutamine synthetase adenylyltransferase/adenylyl-removing enzyme"/>
    <property type="match status" value="1"/>
</dbReference>
<keyword evidence="3" id="KW-0547">Nucleotide-binding</keyword>
<feature type="domain" description="Glutamate-ammonia ligase adenylyltransferase repeated" evidence="7">
    <location>
        <begin position="102"/>
        <end position="359"/>
    </location>
</feature>
<keyword evidence="10" id="KW-1185">Reference proteome</keyword>
<feature type="domain" description="Glutamate-ammonia ligase adenylyltransferase repeated" evidence="7">
    <location>
        <begin position="638"/>
        <end position="888"/>
    </location>
</feature>
<keyword evidence="5" id="KW-0460">Magnesium</keyword>
<dbReference type="NCBIfam" id="NF008292">
    <property type="entry name" value="PRK11072.1"/>
    <property type="match status" value="1"/>
</dbReference>
<dbReference type="PANTHER" id="PTHR30621">
    <property type="entry name" value="GLUTAMINE SYNTHETASE ADENYLYLTRANSFERASE"/>
    <property type="match status" value="1"/>
</dbReference>
<evidence type="ECO:0000256" key="4">
    <source>
        <dbReference type="ARBA" id="ARBA00022840"/>
    </source>
</evidence>
<evidence type="ECO:0000313" key="10">
    <source>
        <dbReference type="Proteomes" id="UP000031433"/>
    </source>
</evidence>
<dbReference type="GO" id="GO:0016874">
    <property type="term" value="F:ligase activity"/>
    <property type="evidence" value="ECO:0007669"/>
    <property type="project" value="UniProtKB-KW"/>
</dbReference>
<keyword evidence="6" id="KW-0511">Multifunctional enzyme</keyword>
<dbReference type="GO" id="GO:0000820">
    <property type="term" value="P:regulation of glutamine family amino acid metabolic process"/>
    <property type="evidence" value="ECO:0007669"/>
    <property type="project" value="TreeGrafter"/>
</dbReference>
<dbReference type="GO" id="GO:0005829">
    <property type="term" value="C:cytosol"/>
    <property type="evidence" value="ECO:0007669"/>
    <property type="project" value="TreeGrafter"/>
</dbReference>
<keyword evidence="2 9" id="KW-0548">Nucleotidyltransferase</keyword>
<dbReference type="GO" id="GO:0008882">
    <property type="term" value="F:[glutamate-ammonia-ligase] adenylyltransferase activity"/>
    <property type="evidence" value="ECO:0007669"/>
    <property type="project" value="InterPro"/>
</dbReference>
<feature type="domain" description="PII-uridylyltransferase/Glutamine-synthetase adenylyltransferase" evidence="8">
    <location>
        <begin position="381"/>
        <end position="521"/>
    </location>
</feature>
<dbReference type="Gene3D" id="1.20.120.1510">
    <property type="match status" value="1"/>
</dbReference>
<dbReference type="GO" id="GO:0005524">
    <property type="term" value="F:ATP binding"/>
    <property type="evidence" value="ECO:0007669"/>
    <property type="project" value="UniProtKB-KW"/>
</dbReference>
<dbReference type="CDD" id="cd05401">
    <property type="entry name" value="NT_GlnE_GlnD_like"/>
    <property type="match status" value="2"/>
</dbReference>
<dbReference type="Gene3D" id="3.30.460.10">
    <property type="entry name" value="Beta Polymerase, domain 2"/>
    <property type="match status" value="2"/>
</dbReference>
<evidence type="ECO:0000313" key="9">
    <source>
        <dbReference type="EMBL" id="KIE43812.1"/>
    </source>
</evidence>
<dbReference type="Proteomes" id="UP000031433">
    <property type="component" value="Unassembled WGS sequence"/>
</dbReference>
<keyword evidence="4" id="KW-0067">ATP-binding</keyword>
<dbReference type="InterPro" id="IPR005190">
    <property type="entry name" value="GlnE_rpt_dom"/>
</dbReference>
<reference evidence="9 10" key="1">
    <citation type="submission" date="2015-01" db="EMBL/GenBank/DDBJ databases">
        <title>Genome sequence of the anaerobic bacterium Geobacter soli GSS01, a dissimilatory Fe(III) reducer from soil.</title>
        <authorList>
            <person name="Yang G."/>
            <person name="Zhou S."/>
        </authorList>
    </citation>
    <scope>NUCLEOTIDE SEQUENCE [LARGE SCALE GENOMIC DNA]</scope>
    <source>
        <strain evidence="9 10">GSS01</strain>
    </source>
</reference>
<evidence type="ECO:0000256" key="6">
    <source>
        <dbReference type="ARBA" id="ARBA00023268"/>
    </source>
</evidence>
<evidence type="ECO:0000256" key="1">
    <source>
        <dbReference type="ARBA" id="ARBA00022679"/>
    </source>
</evidence>
<dbReference type="EMBL" id="JXBL01000001">
    <property type="protein sequence ID" value="KIE43812.1"/>
    <property type="molecule type" value="Genomic_DNA"/>
</dbReference>
<dbReference type="SUPFAM" id="SSF81301">
    <property type="entry name" value="Nucleotidyltransferase"/>
    <property type="match status" value="2"/>
</dbReference>
<gene>
    <name evidence="9" type="ORF">SE37_14855</name>
</gene>
<dbReference type="Pfam" id="PF08335">
    <property type="entry name" value="GlnD_UR_UTase"/>
    <property type="match status" value="2"/>
</dbReference>
<evidence type="ECO:0000256" key="2">
    <source>
        <dbReference type="ARBA" id="ARBA00022695"/>
    </source>
</evidence>
<evidence type="ECO:0000256" key="5">
    <source>
        <dbReference type="ARBA" id="ARBA00022842"/>
    </source>
</evidence>
<keyword evidence="9" id="KW-0436">Ligase</keyword>
<dbReference type="InterPro" id="IPR013546">
    <property type="entry name" value="PII_UdlTrfase/GS_AdlTrfase"/>
</dbReference>
<dbReference type="InterPro" id="IPR023057">
    <property type="entry name" value="GlnE"/>
</dbReference>
<dbReference type="AlphaFoldDB" id="A0A0C1QSD2"/>
<name>A0A0C1QSD2_9BACT</name>
<keyword evidence="1 9" id="KW-0808">Transferase</keyword>
<dbReference type="InterPro" id="IPR043519">
    <property type="entry name" value="NT_sf"/>
</dbReference>
<dbReference type="Pfam" id="PF03710">
    <property type="entry name" value="GlnE"/>
    <property type="match status" value="2"/>
</dbReference>
<evidence type="ECO:0000259" key="7">
    <source>
        <dbReference type="Pfam" id="PF03710"/>
    </source>
</evidence>
<dbReference type="SUPFAM" id="SSF81593">
    <property type="entry name" value="Nucleotidyltransferase substrate binding subunit/domain"/>
    <property type="match status" value="2"/>
</dbReference>
<dbReference type="RefSeq" id="WP_039647628.1">
    <property type="nucleotide sequence ID" value="NZ_JXBL01000001.1"/>
</dbReference>
<dbReference type="HAMAP" id="MF_00802">
    <property type="entry name" value="GlnE"/>
    <property type="match status" value="1"/>
</dbReference>
<protein>
    <submittedName>
        <fullName evidence="9">Glutamate-ammonia-ligase adenylyltransferase</fullName>
    </submittedName>
</protein>
<evidence type="ECO:0000259" key="8">
    <source>
        <dbReference type="Pfam" id="PF08335"/>
    </source>
</evidence>
<organism evidence="9 10">
    <name type="scientific">Geobacter soli</name>
    <dbReference type="NCBI Taxonomy" id="1510391"/>
    <lineage>
        <taxon>Bacteria</taxon>
        <taxon>Pseudomonadati</taxon>
        <taxon>Thermodesulfobacteriota</taxon>
        <taxon>Desulfuromonadia</taxon>
        <taxon>Geobacterales</taxon>
        <taxon>Geobacteraceae</taxon>
        <taxon>Geobacter</taxon>
    </lineage>
</organism>
<proteinExistence type="inferred from homology"/>
<evidence type="ECO:0000256" key="3">
    <source>
        <dbReference type="ARBA" id="ARBA00022741"/>
    </source>
</evidence>
<accession>A0A0C1QSD2</accession>
<dbReference type="PANTHER" id="PTHR30621:SF0">
    <property type="entry name" value="BIFUNCTIONAL GLUTAMINE SYNTHETASE ADENYLYLTRANSFERASE_ADENYLYL-REMOVING ENZYME"/>
    <property type="match status" value="1"/>
</dbReference>
<dbReference type="Gene3D" id="1.20.120.330">
    <property type="entry name" value="Nucleotidyltransferases domain 2"/>
    <property type="match status" value="2"/>
</dbReference>